<dbReference type="EMBL" id="QFBC01000006">
    <property type="protein sequence ID" value="PWE55284.1"/>
    <property type="molecule type" value="Genomic_DNA"/>
</dbReference>
<reference evidence="1 2" key="1">
    <citation type="submission" date="2018-05" db="EMBL/GenBank/DDBJ databases">
        <title>The draft genome of strain NS-104.</title>
        <authorList>
            <person name="Hang P."/>
            <person name="Jiang J."/>
        </authorList>
    </citation>
    <scope>NUCLEOTIDE SEQUENCE [LARGE SCALE GENOMIC DNA]</scope>
    <source>
        <strain evidence="1 2">NS-104</strain>
    </source>
</reference>
<organism evidence="1 2">
    <name type="scientific">Metarhizobium album</name>
    <dbReference type="NCBI Taxonomy" id="2182425"/>
    <lineage>
        <taxon>Bacteria</taxon>
        <taxon>Pseudomonadati</taxon>
        <taxon>Pseudomonadota</taxon>
        <taxon>Alphaproteobacteria</taxon>
        <taxon>Hyphomicrobiales</taxon>
        <taxon>Rhizobiaceae</taxon>
        <taxon>Metarhizobium</taxon>
    </lineage>
</organism>
<keyword evidence="2" id="KW-1185">Reference proteome</keyword>
<name>A0A2U2DPP5_9HYPH</name>
<protein>
    <submittedName>
        <fullName evidence="1">Uncharacterized protein</fullName>
    </submittedName>
</protein>
<dbReference type="OrthoDB" id="8426253at2"/>
<dbReference type="Proteomes" id="UP000245252">
    <property type="component" value="Unassembled WGS sequence"/>
</dbReference>
<comment type="caution">
    <text evidence="1">The sequence shown here is derived from an EMBL/GenBank/DDBJ whole genome shotgun (WGS) entry which is preliminary data.</text>
</comment>
<proteinExistence type="predicted"/>
<sequence>MRSLDHCPNCKREFYAHAQDAYCEECWRAWCKNDGTFEERTKPWVSLIETPAPKNILVAPNLHTPEVSDRTCEVQRRNHLVGAVGLVPNHLFEVGMMTDTPKTKMTDVEWKAQLDQARVSGFAEGIERAAKIADEHAAHFEKQAATTLSDRSHDAFLLAADACELTADAIRAIMGGSEP</sequence>
<dbReference type="AlphaFoldDB" id="A0A2U2DPP5"/>
<gene>
    <name evidence="1" type="ORF">DEM27_14510</name>
</gene>
<evidence type="ECO:0000313" key="2">
    <source>
        <dbReference type="Proteomes" id="UP000245252"/>
    </source>
</evidence>
<accession>A0A2U2DPP5</accession>
<evidence type="ECO:0000313" key="1">
    <source>
        <dbReference type="EMBL" id="PWE55284.1"/>
    </source>
</evidence>
<dbReference type="RefSeq" id="WP_109458982.1">
    <property type="nucleotide sequence ID" value="NZ_QFBC01000006.1"/>
</dbReference>